<dbReference type="Gene3D" id="1.10.287.130">
    <property type="match status" value="1"/>
</dbReference>
<dbReference type="Gene3D" id="3.30.565.10">
    <property type="entry name" value="Histidine kinase-like ATPase, C-terminal domain"/>
    <property type="match status" value="1"/>
</dbReference>
<dbReference type="CDD" id="cd00075">
    <property type="entry name" value="HATPase"/>
    <property type="match status" value="1"/>
</dbReference>
<evidence type="ECO:0000256" key="6">
    <source>
        <dbReference type="ARBA" id="ARBA00022679"/>
    </source>
</evidence>
<evidence type="ECO:0000256" key="10">
    <source>
        <dbReference type="ARBA" id="ARBA00022840"/>
    </source>
</evidence>
<dbReference type="GO" id="GO:0005886">
    <property type="term" value="C:plasma membrane"/>
    <property type="evidence" value="ECO:0007669"/>
    <property type="project" value="UniProtKB-SubCell"/>
</dbReference>
<keyword evidence="7 15" id="KW-0812">Transmembrane</keyword>
<dbReference type="PANTHER" id="PTHR45528:SF1">
    <property type="entry name" value="SENSOR HISTIDINE KINASE CPXA"/>
    <property type="match status" value="1"/>
</dbReference>
<dbReference type="EC" id="2.7.13.3" evidence="3"/>
<feature type="transmembrane region" description="Helical" evidence="15">
    <location>
        <begin position="229"/>
        <end position="248"/>
    </location>
</feature>
<dbReference type="SMART" id="SM00387">
    <property type="entry name" value="HATPase_c"/>
    <property type="match status" value="1"/>
</dbReference>
<gene>
    <name evidence="17" type="ORF">SG0102_26970</name>
</gene>
<keyword evidence="8" id="KW-0547">Nucleotide-binding</keyword>
<dbReference type="SUPFAM" id="SSF47384">
    <property type="entry name" value="Homodimeric domain of signal transducing histidine kinase"/>
    <property type="match status" value="1"/>
</dbReference>
<dbReference type="PRINTS" id="PR00344">
    <property type="entry name" value="BCTRLSENSOR"/>
</dbReference>
<evidence type="ECO:0000259" key="16">
    <source>
        <dbReference type="PROSITE" id="PS50109"/>
    </source>
</evidence>
<keyword evidence="11 15" id="KW-1133">Transmembrane helix</keyword>
<sequence>MKFPLSKDAFKEHSFLRICVVHFTIFSVLLLALYLGFIFIYTYLLNNSFSTMEDILKYKTEMKTDHYADIPIGNFKDCSFIVFDEKNKVLYASEKELKNQIKGSDTYMIENYNSTANYSITKYKSGPYKNGYYIQRCETGKDETIYSTGHLIVDAHLKRVSGTLFTVNQLTKSELNLLSGKLIDANQNEFSVTKYSYNNHKGKARTFIYVYPTFTKVAYDEAERDIVKYIPIPIGLVILLILLQTAIFDRSIKRSLQPLNEAMLSYAKGQPAFVDKKSMPAEFEDVVQNFENLMEALAKSEAEKDKANRDRQRMIVDVSHDLKTPLTVVQGYAKALADHKVPEDRVESYLQTINQKAIAASELMDSLFAYARMEHPEYKLNCVEVDFHEWLAAYLSSREEEIRLKGFFLDTEIPDDIELASIDLNLFPRVFDNLINNTLKYNAVGTHILVKVTEHNDKMTIYVADDGVGISDEIGDRIFEAFVTTNEARTSGKGTGLGMSIVKRIVELHGGTISLGHLDGYATTFVIAMKRGFTKKANA</sequence>
<evidence type="ECO:0000256" key="14">
    <source>
        <dbReference type="SAM" id="Coils"/>
    </source>
</evidence>
<keyword evidence="4" id="KW-1003">Cell membrane</keyword>
<dbReference type="InterPro" id="IPR050398">
    <property type="entry name" value="HssS/ArlS-like"/>
</dbReference>
<dbReference type="CDD" id="cd00082">
    <property type="entry name" value="HisKA"/>
    <property type="match status" value="1"/>
</dbReference>
<dbReference type="EMBL" id="AP019309">
    <property type="protein sequence ID" value="BBH27763.1"/>
    <property type="molecule type" value="Genomic_DNA"/>
</dbReference>
<dbReference type="AlphaFoldDB" id="A0A3G9JRX0"/>
<keyword evidence="18" id="KW-1185">Reference proteome</keyword>
<comment type="subcellular location">
    <subcellularLocation>
        <location evidence="2">Cell membrane</location>
        <topology evidence="2">Multi-pass membrane protein</topology>
    </subcellularLocation>
</comment>
<keyword evidence="6" id="KW-0808">Transferase</keyword>
<dbReference type="Proteomes" id="UP000268059">
    <property type="component" value="Chromosome"/>
</dbReference>
<comment type="catalytic activity">
    <reaction evidence="1">
        <text>ATP + protein L-histidine = ADP + protein N-phospho-L-histidine.</text>
        <dbReference type="EC" id="2.7.13.3"/>
    </reaction>
</comment>
<evidence type="ECO:0000256" key="1">
    <source>
        <dbReference type="ARBA" id="ARBA00000085"/>
    </source>
</evidence>
<feature type="coiled-coil region" evidence="14">
    <location>
        <begin position="283"/>
        <end position="317"/>
    </location>
</feature>
<feature type="domain" description="Histidine kinase" evidence="16">
    <location>
        <begin position="317"/>
        <end position="533"/>
    </location>
</feature>
<feature type="transmembrane region" description="Helical" evidence="15">
    <location>
        <begin position="20"/>
        <end position="44"/>
    </location>
</feature>
<dbReference type="GO" id="GO:0000155">
    <property type="term" value="F:phosphorelay sensor kinase activity"/>
    <property type="evidence" value="ECO:0007669"/>
    <property type="project" value="InterPro"/>
</dbReference>
<protein>
    <recommendedName>
        <fullName evidence="3">histidine kinase</fullName>
        <ecNumber evidence="3">2.7.13.3</ecNumber>
    </recommendedName>
</protein>
<dbReference type="InterPro" id="IPR003661">
    <property type="entry name" value="HisK_dim/P_dom"/>
</dbReference>
<dbReference type="KEGG" id="ebm:SG0102_26970"/>
<dbReference type="OrthoDB" id="335833at2"/>
<evidence type="ECO:0000256" key="13">
    <source>
        <dbReference type="ARBA" id="ARBA00023136"/>
    </source>
</evidence>
<evidence type="ECO:0000256" key="4">
    <source>
        <dbReference type="ARBA" id="ARBA00022475"/>
    </source>
</evidence>
<evidence type="ECO:0000256" key="9">
    <source>
        <dbReference type="ARBA" id="ARBA00022777"/>
    </source>
</evidence>
<reference evidence="17 18" key="1">
    <citation type="submission" date="2018-11" db="EMBL/GenBank/DDBJ databases">
        <title>Novel Erysipelotrichaceae bacterium isolated from small intestine of a swine.</title>
        <authorList>
            <person name="Kim J.S."/>
            <person name="Choe H."/>
            <person name="Lee Y.R."/>
            <person name="Kim K.M."/>
            <person name="Park D.S."/>
        </authorList>
    </citation>
    <scope>NUCLEOTIDE SEQUENCE [LARGE SCALE GENOMIC DNA]</scope>
    <source>
        <strain evidence="17 18">SG0102</strain>
    </source>
</reference>
<name>A0A3G9JRX0_9FIRM</name>
<keyword evidence="13 15" id="KW-0472">Membrane</keyword>
<dbReference type="RefSeq" id="WP_125120460.1">
    <property type="nucleotide sequence ID" value="NZ_AP019309.1"/>
</dbReference>
<evidence type="ECO:0000256" key="12">
    <source>
        <dbReference type="ARBA" id="ARBA00023012"/>
    </source>
</evidence>
<dbReference type="InterPro" id="IPR036097">
    <property type="entry name" value="HisK_dim/P_sf"/>
</dbReference>
<dbReference type="SUPFAM" id="SSF55874">
    <property type="entry name" value="ATPase domain of HSP90 chaperone/DNA topoisomerase II/histidine kinase"/>
    <property type="match status" value="1"/>
</dbReference>
<keyword evidence="10" id="KW-0067">ATP-binding</keyword>
<evidence type="ECO:0000313" key="17">
    <source>
        <dbReference type="EMBL" id="BBH27763.1"/>
    </source>
</evidence>
<keyword evidence="14" id="KW-0175">Coiled coil</keyword>
<accession>A0A3G9JRX0</accession>
<evidence type="ECO:0000256" key="5">
    <source>
        <dbReference type="ARBA" id="ARBA00022553"/>
    </source>
</evidence>
<evidence type="ECO:0000256" key="11">
    <source>
        <dbReference type="ARBA" id="ARBA00022989"/>
    </source>
</evidence>
<evidence type="ECO:0000313" key="18">
    <source>
        <dbReference type="Proteomes" id="UP000268059"/>
    </source>
</evidence>
<dbReference type="InterPro" id="IPR003594">
    <property type="entry name" value="HATPase_dom"/>
</dbReference>
<dbReference type="InterPro" id="IPR004358">
    <property type="entry name" value="Sig_transdc_His_kin-like_C"/>
</dbReference>
<evidence type="ECO:0000256" key="3">
    <source>
        <dbReference type="ARBA" id="ARBA00012438"/>
    </source>
</evidence>
<dbReference type="SMART" id="SM00388">
    <property type="entry name" value="HisKA"/>
    <property type="match status" value="1"/>
</dbReference>
<evidence type="ECO:0000256" key="2">
    <source>
        <dbReference type="ARBA" id="ARBA00004651"/>
    </source>
</evidence>
<dbReference type="GO" id="GO:0005524">
    <property type="term" value="F:ATP binding"/>
    <property type="evidence" value="ECO:0007669"/>
    <property type="project" value="UniProtKB-KW"/>
</dbReference>
<keyword evidence="5" id="KW-0597">Phosphoprotein</keyword>
<dbReference type="PANTHER" id="PTHR45528">
    <property type="entry name" value="SENSOR HISTIDINE KINASE CPXA"/>
    <property type="match status" value="1"/>
</dbReference>
<dbReference type="InParanoid" id="A0A3G9JRX0"/>
<dbReference type="PROSITE" id="PS50109">
    <property type="entry name" value="HIS_KIN"/>
    <property type="match status" value="1"/>
</dbReference>
<proteinExistence type="predicted"/>
<dbReference type="Pfam" id="PF02518">
    <property type="entry name" value="HATPase_c"/>
    <property type="match status" value="1"/>
</dbReference>
<keyword evidence="9" id="KW-0418">Kinase</keyword>
<keyword evidence="12" id="KW-0902">Two-component regulatory system</keyword>
<dbReference type="InterPro" id="IPR005467">
    <property type="entry name" value="His_kinase_dom"/>
</dbReference>
<dbReference type="Pfam" id="PF00512">
    <property type="entry name" value="HisKA"/>
    <property type="match status" value="1"/>
</dbReference>
<organism evidence="17 18">
    <name type="scientific">Intestinibaculum porci</name>
    <dbReference type="NCBI Taxonomy" id="2487118"/>
    <lineage>
        <taxon>Bacteria</taxon>
        <taxon>Bacillati</taxon>
        <taxon>Bacillota</taxon>
        <taxon>Erysipelotrichia</taxon>
        <taxon>Erysipelotrichales</taxon>
        <taxon>Erysipelotrichaceae</taxon>
        <taxon>Intestinibaculum</taxon>
    </lineage>
</organism>
<dbReference type="InterPro" id="IPR036890">
    <property type="entry name" value="HATPase_C_sf"/>
</dbReference>
<evidence type="ECO:0000256" key="7">
    <source>
        <dbReference type="ARBA" id="ARBA00022692"/>
    </source>
</evidence>
<evidence type="ECO:0000256" key="8">
    <source>
        <dbReference type="ARBA" id="ARBA00022741"/>
    </source>
</evidence>
<evidence type="ECO:0000256" key="15">
    <source>
        <dbReference type="SAM" id="Phobius"/>
    </source>
</evidence>